<name>H5SJI6_9BACT</name>
<sequence length="397" mass="43637">MSKVTGRQIITGICGGIAAYKAAYIVSKLAQAGADVRVIMTRAACQFISPMTFEALSHHKVLTELWEEPLAHVELAYSADLFVLMPATYDIIGKLAHGIADDLLTTTLAATRAPVLVIPAMESQMYTNPILQENKRKLTELGYRFLEPEMGHLASGHEGIGRFPSEEKILQAIEELLAERALLKGHRVLVTAGPTREMLDPMRCITNKSSGKMGYALAEQARNLGADAVCLITGPTQLLPPAGVECIRVESAAEMKEAVLERFAQYDLILMAAAVADWRPKRVSSQKLKKAGARELTLVLEKTPDILAELGKRKRRDQILVGFAAETEKVFEHARQKLREKNVDIVVANDITAPGAGPEVETNIVTLLYRDGKSETLPCLPKRDVAREILRRVARLL</sequence>
<evidence type="ECO:0000256" key="1">
    <source>
        <dbReference type="ARBA" id="ARBA00022793"/>
    </source>
</evidence>
<feature type="region of interest" description="Phosphopantothenate--cysteine ligase" evidence="3">
    <location>
        <begin position="188"/>
        <end position="397"/>
    </location>
</feature>
<dbReference type="GO" id="GO:0046872">
    <property type="term" value="F:metal ion binding"/>
    <property type="evidence" value="ECO:0007669"/>
    <property type="project" value="UniProtKB-KW"/>
</dbReference>
<dbReference type="InterPro" id="IPR005252">
    <property type="entry name" value="CoaBC"/>
</dbReference>
<comment type="function">
    <text evidence="4">Catalyzes two steps in the biosynthesis of coenzyme A. In the first step cysteine is conjugated to 4'-phosphopantothenate to form 4-phosphopantothenoylcysteine, in the latter compound is decarboxylated to form 4'-phosphopantotheine.</text>
</comment>
<keyword evidence="1 3" id="KW-0210">Decarboxylase</keyword>
<dbReference type="InterPro" id="IPR036551">
    <property type="entry name" value="Flavin_trans-like"/>
</dbReference>
<dbReference type="InterPro" id="IPR003382">
    <property type="entry name" value="Flavoprotein"/>
</dbReference>
<dbReference type="SUPFAM" id="SSF52507">
    <property type="entry name" value="Homo-oligomeric flavin-containing Cys decarboxylases, HFCD"/>
    <property type="match status" value="1"/>
</dbReference>
<evidence type="ECO:0000313" key="7">
    <source>
        <dbReference type="EMBL" id="BAL56322.1"/>
    </source>
</evidence>
<evidence type="ECO:0000259" key="6">
    <source>
        <dbReference type="Pfam" id="PF04127"/>
    </source>
</evidence>
<dbReference type="UniPathway" id="UPA00241">
    <property type="reaction ID" value="UER00353"/>
</dbReference>
<dbReference type="Gene3D" id="3.40.50.1950">
    <property type="entry name" value="Flavin prenyltransferase-like"/>
    <property type="match status" value="1"/>
</dbReference>
<proteinExistence type="inferred from homology"/>
<feature type="domain" description="DNA/pantothenate metabolism flavoprotein C-terminal" evidence="6">
    <location>
        <begin position="183"/>
        <end position="395"/>
    </location>
</feature>
<keyword evidence="3" id="KW-0511">Multifunctional enzyme</keyword>
<dbReference type="InterPro" id="IPR035929">
    <property type="entry name" value="CoaB-like_sf"/>
</dbReference>
<dbReference type="GO" id="GO:0004632">
    <property type="term" value="F:phosphopantothenate--cysteine ligase activity"/>
    <property type="evidence" value="ECO:0007669"/>
    <property type="project" value="UniProtKB-UniRule"/>
</dbReference>
<comment type="cofactor">
    <cofactor evidence="3">
        <name>FMN</name>
        <dbReference type="ChEBI" id="CHEBI:58210"/>
    </cofactor>
    <text evidence="3">Binds 1 FMN per subunit.</text>
</comment>
<keyword evidence="3 4" id="KW-0288">FMN</keyword>
<dbReference type="InterPro" id="IPR007085">
    <property type="entry name" value="DNA/pantothenate-metab_flavo_C"/>
</dbReference>
<feature type="binding site" evidence="3">
    <location>
        <position position="337"/>
    </location>
    <ligand>
        <name>CTP</name>
        <dbReference type="ChEBI" id="CHEBI:37563"/>
    </ligand>
</feature>
<keyword evidence="2 3" id="KW-0456">Lyase</keyword>
<dbReference type="GO" id="GO:0015937">
    <property type="term" value="P:coenzyme A biosynthetic process"/>
    <property type="evidence" value="ECO:0007669"/>
    <property type="project" value="UniProtKB-UniRule"/>
</dbReference>
<dbReference type="Gene3D" id="3.40.50.10300">
    <property type="entry name" value="CoaB-like"/>
    <property type="match status" value="1"/>
</dbReference>
<comment type="similarity">
    <text evidence="3 4">In the C-terminal section; belongs to the PPC synthetase family.</text>
</comment>
<dbReference type="AlphaFoldDB" id="H5SJI6"/>
<dbReference type="PANTHER" id="PTHR14359">
    <property type="entry name" value="HOMO-OLIGOMERIC FLAVIN CONTAINING CYS DECARBOXYLASE FAMILY"/>
    <property type="match status" value="1"/>
</dbReference>
<keyword evidence="3" id="KW-0479">Metal-binding</keyword>
<dbReference type="Pfam" id="PF02441">
    <property type="entry name" value="Flavoprotein"/>
    <property type="match status" value="1"/>
</dbReference>
<keyword evidence="3 4" id="KW-0436">Ligase</keyword>
<dbReference type="GO" id="GO:0004633">
    <property type="term" value="F:phosphopantothenoylcysteine decarboxylase activity"/>
    <property type="evidence" value="ECO:0007669"/>
    <property type="project" value="UniProtKB-UniRule"/>
</dbReference>
<dbReference type="NCBIfam" id="TIGR00521">
    <property type="entry name" value="coaBC_dfp"/>
    <property type="match status" value="1"/>
</dbReference>
<comment type="pathway">
    <text evidence="3 4">Cofactor biosynthesis; coenzyme A biosynthesis; CoA from (R)-pantothenate: step 3/5.</text>
</comment>
<feature type="region of interest" description="Phosphopantothenoylcysteine decarboxylase" evidence="3">
    <location>
        <begin position="1"/>
        <end position="187"/>
    </location>
</feature>
<feature type="binding site" evidence="3">
    <location>
        <position position="287"/>
    </location>
    <ligand>
        <name>CTP</name>
        <dbReference type="ChEBI" id="CHEBI:37563"/>
    </ligand>
</feature>
<comment type="pathway">
    <text evidence="3 4">Cofactor biosynthesis; coenzyme A biosynthesis; CoA from (R)-pantothenate: step 2/5.</text>
</comment>
<dbReference type="PANTHER" id="PTHR14359:SF6">
    <property type="entry name" value="PHOSPHOPANTOTHENOYLCYSTEINE DECARBOXYLASE"/>
    <property type="match status" value="1"/>
</dbReference>
<protein>
    <recommendedName>
        <fullName evidence="3">Coenzyme A biosynthesis bifunctional protein CoaBC</fullName>
    </recommendedName>
    <alternativeName>
        <fullName evidence="3">DNA/pantothenate metabolism flavoprotein</fullName>
    </alternativeName>
    <alternativeName>
        <fullName evidence="3">Phosphopantothenoylcysteine synthetase/decarboxylase</fullName>
        <shortName evidence="3">PPCS-PPCDC</shortName>
    </alternativeName>
    <domain>
        <recommendedName>
            <fullName evidence="3">Phosphopantothenoylcysteine decarboxylase</fullName>
            <shortName evidence="3">PPC decarboxylase</shortName>
            <shortName evidence="3">PPC-DC</shortName>
            <ecNumber evidence="3">4.1.1.36</ecNumber>
        </recommendedName>
        <alternativeName>
            <fullName evidence="3">CoaC</fullName>
        </alternativeName>
    </domain>
    <domain>
        <recommendedName>
            <fullName evidence="3">Phosphopantothenate--cysteine ligase</fullName>
            <ecNumber evidence="3">6.3.2.5</ecNumber>
        </recommendedName>
        <alternativeName>
            <fullName evidence="3">CoaB</fullName>
        </alternativeName>
        <alternativeName>
            <fullName evidence="3">Phosphopantothenoylcysteine synthetase</fullName>
            <shortName evidence="3">PPC synthetase</shortName>
            <shortName evidence="3">PPC-S</shortName>
        </alternativeName>
    </domain>
</protein>
<dbReference type="HAMAP" id="MF_02225">
    <property type="entry name" value="CoaBC"/>
    <property type="match status" value="1"/>
</dbReference>
<comment type="catalytic activity">
    <reaction evidence="3 4">
        <text>N-[(R)-4-phosphopantothenoyl]-L-cysteine + H(+) = (R)-4'-phosphopantetheine + CO2</text>
        <dbReference type="Rhea" id="RHEA:16793"/>
        <dbReference type="ChEBI" id="CHEBI:15378"/>
        <dbReference type="ChEBI" id="CHEBI:16526"/>
        <dbReference type="ChEBI" id="CHEBI:59458"/>
        <dbReference type="ChEBI" id="CHEBI:61723"/>
        <dbReference type="EC" id="4.1.1.36"/>
    </reaction>
</comment>
<feature type="binding site" evidence="3">
    <location>
        <position position="323"/>
    </location>
    <ligand>
        <name>CTP</name>
        <dbReference type="ChEBI" id="CHEBI:37563"/>
    </ligand>
</feature>
<gene>
    <name evidence="3" type="primary">coaBC</name>
    <name evidence="7" type="ORF">HGMM_F36B04C25</name>
</gene>
<comment type="caution">
    <text evidence="3">Lacks conserved residue(s) required for the propagation of feature annotation.</text>
</comment>
<feature type="binding site" evidence="3">
    <location>
        <position position="277"/>
    </location>
    <ligand>
        <name>CTP</name>
        <dbReference type="ChEBI" id="CHEBI:37563"/>
    </ligand>
</feature>
<dbReference type="EC" id="6.3.2.5" evidence="3"/>
<accession>H5SJI6</accession>
<evidence type="ECO:0000256" key="2">
    <source>
        <dbReference type="ARBA" id="ARBA00023239"/>
    </source>
</evidence>
<dbReference type="GO" id="GO:0071513">
    <property type="term" value="C:phosphopantothenoylcysteine decarboxylase complex"/>
    <property type="evidence" value="ECO:0007669"/>
    <property type="project" value="TreeGrafter"/>
</dbReference>
<comment type="cofactor">
    <cofactor evidence="3">
        <name>Mg(2+)</name>
        <dbReference type="ChEBI" id="CHEBI:18420"/>
    </cofactor>
</comment>
<feature type="binding site" evidence="3">
    <location>
        <position position="341"/>
    </location>
    <ligand>
        <name>CTP</name>
        <dbReference type="ChEBI" id="CHEBI:37563"/>
    </ligand>
</feature>
<evidence type="ECO:0000259" key="5">
    <source>
        <dbReference type="Pfam" id="PF02441"/>
    </source>
</evidence>
<dbReference type="GO" id="GO:0010181">
    <property type="term" value="F:FMN binding"/>
    <property type="evidence" value="ECO:0007669"/>
    <property type="project" value="UniProtKB-UniRule"/>
</dbReference>
<evidence type="ECO:0000256" key="4">
    <source>
        <dbReference type="RuleBase" id="RU364078"/>
    </source>
</evidence>
<dbReference type="EMBL" id="AP011743">
    <property type="protein sequence ID" value="BAL56322.1"/>
    <property type="molecule type" value="Genomic_DNA"/>
</dbReference>
<comment type="catalytic activity">
    <reaction evidence="3 4">
        <text>(R)-4'-phosphopantothenate + L-cysteine + CTP = N-[(R)-4-phosphopantothenoyl]-L-cysteine + CMP + diphosphate + H(+)</text>
        <dbReference type="Rhea" id="RHEA:19397"/>
        <dbReference type="ChEBI" id="CHEBI:10986"/>
        <dbReference type="ChEBI" id="CHEBI:15378"/>
        <dbReference type="ChEBI" id="CHEBI:33019"/>
        <dbReference type="ChEBI" id="CHEBI:35235"/>
        <dbReference type="ChEBI" id="CHEBI:37563"/>
        <dbReference type="ChEBI" id="CHEBI:59458"/>
        <dbReference type="ChEBI" id="CHEBI:60377"/>
        <dbReference type="EC" id="6.3.2.5"/>
    </reaction>
</comment>
<keyword evidence="3 4" id="KW-0285">Flavoprotein</keyword>
<reference evidence="7" key="2">
    <citation type="journal article" date="2012" name="PLoS ONE">
        <title>A Deeply Branching Thermophilic Bacterium with an Ancient Acetyl-CoA Pathway Dominates a Subsurface Ecosystem.</title>
        <authorList>
            <person name="Takami H."/>
            <person name="Noguchi H."/>
            <person name="Takaki Y."/>
            <person name="Uchiyama I."/>
            <person name="Toyoda A."/>
            <person name="Nishi S."/>
            <person name="Chee G.-J."/>
            <person name="Arai W."/>
            <person name="Nunoura T."/>
            <person name="Itoh T."/>
            <person name="Hattori M."/>
            <person name="Takai K."/>
        </authorList>
    </citation>
    <scope>NUCLEOTIDE SEQUENCE</scope>
</reference>
<dbReference type="GO" id="GO:0015941">
    <property type="term" value="P:pantothenate catabolic process"/>
    <property type="evidence" value="ECO:0007669"/>
    <property type="project" value="InterPro"/>
</dbReference>
<dbReference type="Pfam" id="PF04127">
    <property type="entry name" value="DFP"/>
    <property type="match status" value="1"/>
</dbReference>
<keyword evidence="3" id="KW-0460">Magnesium</keyword>
<organism evidence="7">
    <name type="scientific">uncultured Acetothermia bacterium</name>
    <dbReference type="NCBI Taxonomy" id="236499"/>
    <lineage>
        <taxon>Bacteria</taxon>
        <taxon>Candidatus Bipolaricaulota</taxon>
        <taxon>environmental samples</taxon>
    </lineage>
</organism>
<comment type="similarity">
    <text evidence="3 4">In the N-terminal section; belongs to the HFCD (homo-oligomeric flavin containing Cys decarboxylase) superfamily.</text>
</comment>
<reference evidence="7" key="1">
    <citation type="journal article" date="2005" name="Environ. Microbiol.">
        <title>Genetic and functional properties of uncultivated thermophilic crenarchaeotes from a subsurface gold mine as revealed by analysis of genome fragments.</title>
        <authorList>
            <person name="Nunoura T."/>
            <person name="Hirayama H."/>
            <person name="Takami H."/>
            <person name="Oida H."/>
            <person name="Nishi S."/>
            <person name="Shimamura S."/>
            <person name="Suzuki Y."/>
            <person name="Inagaki F."/>
            <person name="Takai K."/>
            <person name="Nealson K.H."/>
            <person name="Horikoshi K."/>
        </authorList>
    </citation>
    <scope>NUCLEOTIDE SEQUENCE</scope>
</reference>
<evidence type="ECO:0000256" key="3">
    <source>
        <dbReference type="HAMAP-Rule" id="MF_02225"/>
    </source>
</evidence>
<feature type="domain" description="Flavoprotein" evidence="5">
    <location>
        <begin position="8"/>
        <end position="174"/>
    </location>
</feature>
<comment type="function">
    <text evidence="3">Catalyzes two sequential steps in the biosynthesis of coenzyme A. In the first step cysteine is conjugated to 4'-phosphopantothenate to form 4-phosphopantothenoylcysteine. In the second step the latter compound is decarboxylated to form 4'-phosphopantotheine.</text>
</comment>
<dbReference type="SUPFAM" id="SSF102645">
    <property type="entry name" value="CoaB-like"/>
    <property type="match status" value="1"/>
</dbReference>
<feature type="binding site" evidence="3">
    <location>
        <begin position="304"/>
        <end position="307"/>
    </location>
    <ligand>
        <name>CTP</name>
        <dbReference type="ChEBI" id="CHEBI:37563"/>
    </ligand>
</feature>
<dbReference type="EC" id="4.1.1.36" evidence="3"/>